<proteinExistence type="predicted"/>
<gene>
    <name evidence="1" type="ORF">OVA965_LOCUS38599</name>
    <name evidence="2" type="ORF">TMI583_LOCUS39798</name>
</gene>
<name>A0A8S2FRP1_9BILA</name>
<accession>A0A8S2FRP1</accession>
<evidence type="ECO:0000313" key="1">
    <source>
        <dbReference type="EMBL" id="CAF1537682.1"/>
    </source>
</evidence>
<protein>
    <submittedName>
        <fullName evidence="1">Uncharacterized protein</fullName>
    </submittedName>
</protein>
<dbReference type="AlphaFoldDB" id="A0A8S2FRP1"/>
<dbReference type="Proteomes" id="UP000677228">
    <property type="component" value="Unassembled WGS sequence"/>
</dbReference>
<feature type="non-terminal residue" evidence="1">
    <location>
        <position position="1"/>
    </location>
</feature>
<reference evidence="1" key="1">
    <citation type="submission" date="2021-02" db="EMBL/GenBank/DDBJ databases">
        <authorList>
            <person name="Nowell W R."/>
        </authorList>
    </citation>
    <scope>NUCLEOTIDE SEQUENCE</scope>
</reference>
<sequence>GRFPVDMWNHFDNIGERPRTNNHLEGFHRQLNARVRTHRINEVKSTEEAVMCRYEQEQAQKRTTRPRKGRYIHDDTKLILAKQKYIQSKDIDAYKTVLRSISHRYIRVLKDSKDSSDEE</sequence>
<evidence type="ECO:0000313" key="3">
    <source>
        <dbReference type="Proteomes" id="UP000677228"/>
    </source>
</evidence>
<evidence type="ECO:0000313" key="2">
    <source>
        <dbReference type="EMBL" id="CAF4325509.1"/>
    </source>
</evidence>
<organism evidence="1 3">
    <name type="scientific">Didymodactylos carnosus</name>
    <dbReference type="NCBI Taxonomy" id="1234261"/>
    <lineage>
        <taxon>Eukaryota</taxon>
        <taxon>Metazoa</taxon>
        <taxon>Spiralia</taxon>
        <taxon>Gnathifera</taxon>
        <taxon>Rotifera</taxon>
        <taxon>Eurotatoria</taxon>
        <taxon>Bdelloidea</taxon>
        <taxon>Philodinida</taxon>
        <taxon>Philodinidae</taxon>
        <taxon>Didymodactylos</taxon>
    </lineage>
</organism>
<dbReference type="EMBL" id="CAJNOK010038362">
    <property type="protein sequence ID" value="CAF1537682.1"/>
    <property type="molecule type" value="Genomic_DNA"/>
</dbReference>
<dbReference type="EMBL" id="CAJOBA010060661">
    <property type="protein sequence ID" value="CAF4325509.1"/>
    <property type="molecule type" value="Genomic_DNA"/>
</dbReference>
<dbReference type="Proteomes" id="UP000682733">
    <property type="component" value="Unassembled WGS sequence"/>
</dbReference>
<comment type="caution">
    <text evidence="1">The sequence shown here is derived from an EMBL/GenBank/DDBJ whole genome shotgun (WGS) entry which is preliminary data.</text>
</comment>